<dbReference type="EMBL" id="JABFAF010278149">
    <property type="protein sequence ID" value="MBA0880776.1"/>
    <property type="molecule type" value="Genomic_DNA"/>
</dbReference>
<evidence type="ECO:0000313" key="1">
    <source>
        <dbReference type="EMBL" id="MBA0880776.1"/>
    </source>
</evidence>
<dbReference type="Proteomes" id="UP000593576">
    <property type="component" value="Unassembled WGS sequence"/>
</dbReference>
<accession>A0A7J9NCH5</accession>
<evidence type="ECO:0000313" key="2">
    <source>
        <dbReference type="Proteomes" id="UP000593576"/>
    </source>
</evidence>
<reference evidence="1 2" key="1">
    <citation type="journal article" date="2019" name="Genome Biol. Evol.">
        <title>Insights into the evolution of the New World diploid cottons (Gossypium, subgenus Houzingenia) based on genome sequencing.</title>
        <authorList>
            <person name="Grover C.E."/>
            <person name="Arick M.A. 2nd"/>
            <person name="Thrash A."/>
            <person name="Conover J.L."/>
            <person name="Sanders W.S."/>
            <person name="Peterson D.G."/>
            <person name="Frelichowski J.E."/>
            <person name="Scheffler J.A."/>
            <person name="Scheffler B.E."/>
            <person name="Wendel J.F."/>
        </authorList>
    </citation>
    <scope>NUCLEOTIDE SEQUENCE [LARGE SCALE GENOMIC DNA]</scope>
    <source>
        <strain evidence="1">1</strain>
        <tissue evidence="1">Leaf</tissue>
    </source>
</reference>
<sequence>MVLFQPKRQKLPNWCKAKQDN</sequence>
<name>A0A7J9NCH5_GOSSC</name>
<proteinExistence type="predicted"/>
<gene>
    <name evidence="1" type="ORF">Goshw_010593</name>
</gene>
<organism evidence="1 2">
    <name type="scientific">Gossypium schwendimanii</name>
    <name type="common">Cotton</name>
    <dbReference type="NCBI Taxonomy" id="34291"/>
    <lineage>
        <taxon>Eukaryota</taxon>
        <taxon>Viridiplantae</taxon>
        <taxon>Streptophyta</taxon>
        <taxon>Embryophyta</taxon>
        <taxon>Tracheophyta</taxon>
        <taxon>Spermatophyta</taxon>
        <taxon>Magnoliopsida</taxon>
        <taxon>eudicotyledons</taxon>
        <taxon>Gunneridae</taxon>
        <taxon>Pentapetalae</taxon>
        <taxon>rosids</taxon>
        <taxon>malvids</taxon>
        <taxon>Malvales</taxon>
        <taxon>Malvaceae</taxon>
        <taxon>Malvoideae</taxon>
        <taxon>Gossypium</taxon>
    </lineage>
</organism>
<keyword evidence="2" id="KW-1185">Reference proteome</keyword>
<comment type="caution">
    <text evidence="1">The sequence shown here is derived from an EMBL/GenBank/DDBJ whole genome shotgun (WGS) entry which is preliminary data.</text>
</comment>
<protein>
    <submittedName>
        <fullName evidence="1">Uncharacterized protein</fullName>
    </submittedName>
</protein>
<dbReference type="AlphaFoldDB" id="A0A7J9NCH5"/>